<feature type="repeat" description="TPR" evidence="3">
    <location>
        <begin position="805"/>
        <end position="838"/>
    </location>
</feature>
<feature type="repeat" description="TPR" evidence="3">
    <location>
        <begin position="721"/>
        <end position="754"/>
    </location>
</feature>
<dbReference type="PATRIC" id="fig|1434123.4.peg.639"/>
<dbReference type="HOGENOM" id="CLU_014445_0_0_2"/>
<dbReference type="SUPFAM" id="SSF52540">
    <property type="entry name" value="P-loop containing nucleoside triphosphate hydrolases"/>
    <property type="match status" value="1"/>
</dbReference>
<evidence type="ECO:0000313" key="5">
    <source>
        <dbReference type="Proteomes" id="UP000033096"/>
    </source>
</evidence>
<dbReference type="InterPro" id="IPR011990">
    <property type="entry name" value="TPR-like_helical_dom_sf"/>
</dbReference>
<dbReference type="RefSeq" id="WP_052727861.1">
    <property type="nucleotide sequence ID" value="NZ_CP009520.1"/>
</dbReference>
<feature type="repeat" description="TPR" evidence="3">
    <location>
        <begin position="511"/>
        <end position="544"/>
    </location>
</feature>
<keyword evidence="5" id="KW-1185">Reference proteome</keyword>
<feature type="repeat" description="TPR" evidence="3">
    <location>
        <begin position="553"/>
        <end position="586"/>
    </location>
</feature>
<dbReference type="SMART" id="SM00028">
    <property type="entry name" value="TPR"/>
    <property type="match status" value="8"/>
</dbReference>
<dbReference type="Gene3D" id="1.25.40.10">
    <property type="entry name" value="Tetratricopeptide repeat domain"/>
    <property type="match status" value="3"/>
</dbReference>
<dbReference type="InterPro" id="IPR027417">
    <property type="entry name" value="P-loop_NTPase"/>
</dbReference>
<feature type="repeat" description="TPR" evidence="3">
    <location>
        <begin position="595"/>
        <end position="628"/>
    </location>
</feature>
<feature type="repeat" description="TPR" evidence="3">
    <location>
        <begin position="637"/>
        <end position="670"/>
    </location>
</feature>
<evidence type="ECO:0000256" key="2">
    <source>
        <dbReference type="ARBA" id="ARBA00022803"/>
    </source>
</evidence>
<dbReference type="PANTHER" id="PTHR45641">
    <property type="entry name" value="TETRATRICOPEPTIDE REPEAT PROTEIN (AFU_ORTHOLOGUE AFUA_6G03870)"/>
    <property type="match status" value="1"/>
</dbReference>
<feature type="repeat" description="TPR" evidence="3">
    <location>
        <begin position="679"/>
        <end position="712"/>
    </location>
</feature>
<dbReference type="PROSITE" id="PS50005">
    <property type="entry name" value="TPR"/>
    <property type="match status" value="8"/>
</dbReference>
<sequence>MPIGPTTYFGKERVFVDREACIQTFRENIQNSGNLEYNVLFYHGIAGIGKSKLQKELQKILDEEYPEIFWAAIDLNTKTYREVGTFLIALRNKIQEKYKAKFYLFNIAHAIYWKKLHPEIPLLEENYPVIKEGKFFSKIIDVLNEFGPTRLIWDIINNAPDNIKRYYKEQAIDINKLVSMEAPEIEKLLPGFFAADFTSYLGTNSKAYIFIDTYEALWDGLREKGGFHEKDEWIRENLIPNMKGVSWVICGRDELLWVPDCDEDWKMYLEQHPVDELPEKYCQEFLEDCGIENKDIRNIIIKASEGVPYYLNLSVDTYEKIRKNRQPVSEDFGKTQKEIFNTFVKYLNDNEIRALKVLSVPNSWDRALFEILMKKFDSGYPAGAFSELIKFSFIKKDTDGKCSVHQLMRKSLKEFHDPTDRKNIHKYLLDFYSKKLENIDIKAITPEHETALTEAFYHAKESLEAEELCEWFISVSDPFYRAAFWQLISPFYEEILQILEVNVSPEHLLVGVTLNYLGILYTNMGEYEKALPLYQRALDIREKVLGPQHPDVATTLNNLAGLYRQMGEYEKALPLYQRDLEISEKVLGPQHPDVATTLNNLAGLYRQMGEYEKALPLYQRALEIIEKVLGPQHPDVATTLNNLAGLYRQMGEYEKALPLYQRALEIIEKVLGPQHPDVATTLNNLAGLYESMGEYEKALPLYQRALDIREKVLGPQHPSVATTLNNLAGLYESMGEYEKALPLYQRDLEISEKVLGPQHPSVATTLNNLAGLYESMGEYEKALPLYQRALDIREKVLGPQHPSVATTLNNLAGLYESMGEYEKALPLYQRALEIIEKKLGPKHPNTVTIKNNYNLLLSKMSEGDEEK</sequence>
<proteinExistence type="predicted"/>
<protein>
    <submittedName>
        <fullName evidence="4">Uncharacterized protein</fullName>
    </submittedName>
</protein>
<evidence type="ECO:0000256" key="3">
    <source>
        <dbReference type="PROSITE-ProRule" id="PRU00339"/>
    </source>
</evidence>
<gene>
    <name evidence="4" type="ORF">MSVAZ_0579</name>
</gene>
<dbReference type="PANTHER" id="PTHR45641:SF19">
    <property type="entry name" value="NEPHROCYSTIN-3"/>
    <property type="match status" value="1"/>
</dbReference>
<evidence type="ECO:0000313" key="4">
    <source>
        <dbReference type="EMBL" id="AKB42848.1"/>
    </source>
</evidence>
<feature type="repeat" description="TPR" evidence="3">
    <location>
        <begin position="763"/>
        <end position="796"/>
    </location>
</feature>
<dbReference type="GeneID" id="60595030"/>
<dbReference type="KEGG" id="mvc:MSVAZ_0579"/>
<name>A0A0E3Q3J7_9EURY</name>
<keyword evidence="2 3" id="KW-0802">TPR repeat</keyword>
<dbReference type="SUPFAM" id="SSF48452">
    <property type="entry name" value="TPR-like"/>
    <property type="match status" value="2"/>
</dbReference>
<dbReference type="EMBL" id="CP009520">
    <property type="protein sequence ID" value="AKB42848.1"/>
    <property type="molecule type" value="Genomic_DNA"/>
</dbReference>
<evidence type="ECO:0000256" key="1">
    <source>
        <dbReference type="ARBA" id="ARBA00022737"/>
    </source>
</evidence>
<accession>A0A0E3Q3J7</accession>
<dbReference type="Proteomes" id="UP000033096">
    <property type="component" value="Chromosome"/>
</dbReference>
<dbReference type="STRING" id="1434123.MSVAZ_0579"/>
<dbReference type="Pfam" id="PF13424">
    <property type="entry name" value="TPR_12"/>
    <property type="match status" value="4"/>
</dbReference>
<dbReference type="AlphaFoldDB" id="A0A0E3Q3J7"/>
<reference evidence="4 5" key="1">
    <citation type="submission" date="2014-07" db="EMBL/GenBank/DDBJ databases">
        <title>Methanogenic archaea and the global carbon cycle.</title>
        <authorList>
            <person name="Henriksen J.R."/>
            <person name="Luke J."/>
            <person name="Reinhart S."/>
            <person name="Benedict M.N."/>
            <person name="Youngblut N.D."/>
            <person name="Metcalf M.E."/>
            <person name="Whitaker R.J."/>
            <person name="Metcalf W.W."/>
        </authorList>
    </citation>
    <scope>NUCLEOTIDE SEQUENCE [LARGE SCALE GENOMIC DNA]</scope>
    <source>
        <strain evidence="4 5">Z-761</strain>
    </source>
</reference>
<dbReference type="PROSITE" id="PS50293">
    <property type="entry name" value="TPR_REGION"/>
    <property type="match status" value="7"/>
</dbReference>
<dbReference type="InterPro" id="IPR019734">
    <property type="entry name" value="TPR_rpt"/>
</dbReference>
<dbReference type="PRINTS" id="PR00381">
    <property type="entry name" value="KINESINLIGHT"/>
</dbReference>
<keyword evidence="1" id="KW-0677">Repeat</keyword>
<organism evidence="4 5">
    <name type="scientific">Methanosarcina vacuolata Z-761</name>
    <dbReference type="NCBI Taxonomy" id="1434123"/>
    <lineage>
        <taxon>Archaea</taxon>
        <taxon>Methanobacteriati</taxon>
        <taxon>Methanobacteriota</taxon>
        <taxon>Stenosarchaea group</taxon>
        <taxon>Methanomicrobia</taxon>
        <taxon>Methanosarcinales</taxon>
        <taxon>Methanosarcinaceae</taxon>
        <taxon>Methanosarcina</taxon>
    </lineage>
</organism>